<feature type="domain" description="EF-hand" evidence="4">
    <location>
        <begin position="109"/>
        <end position="144"/>
    </location>
</feature>
<feature type="compositionally biased region" description="Pro residues" evidence="3">
    <location>
        <begin position="186"/>
        <end position="197"/>
    </location>
</feature>
<keyword evidence="6" id="KW-1185">Reference proteome</keyword>
<dbReference type="GO" id="GO:0005509">
    <property type="term" value="F:calcium ion binding"/>
    <property type="evidence" value="ECO:0007669"/>
    <property type="project" value="InterPro"/>
</dbReference>
<evidence type="ECO:0000313" key="6">
    <source>
        <dbReference type="Proteomes" id="UP000001876"/>
    </source>
</evidence>
<reference evidence="5 6" key="1">
    <citation type="journal article" date="2009" name="Science">
        <title>Green evolution and dynamic adaptations revealed by genomes of the marine picoeukaryotes Micromonas.</title>
        <authorList>
            <person name="Worden A.Z."/>
            <person name="Lee J.H."/>
            <person name="Mock T."/>
            <person name="Rouze P."/>
            <person name="Simmons M.P."/>
            <person name="Aerts A.L."/>
            <person name="Allen A.E."/>
            <person name="Cuvelier M.L."/>
            <person name="Derelle E."/>
            <person name="Everett M.V."/>
            <person name="Foulon E."/>
            <person name="Grimwood J."/>
            <person name="Gundlach H."/>
            <person name="Henrissat B."/>
            <person name="Napoli C."/>
            <person name="McDonald S.M."/>
            <person name="Parker M.S."/>
            <person name="Rombauts S."/>
            <person name="Salamov A."/>
            <person name="Von Dassow P."/>
            <person name="Badger J.H."/>
            <person name="Coutinho P.M."/>
            <person name="Demir E."/>
            <person name="Dubchak I."/>
            <person name="Gentemann C."/>
            <person name="Eikrem W."/>
            <person name="Gready J.E."/>
            <person name="John U."/>
            <person name="Lanier W."/>
            <person name="Lindquist E.A."/>
            <person name="Lucas S."/>
            <person name="Mayer K.F."/>
            <person name="Moreau H."/>
            <person name="Not F."/>
            <person name="Otillar R."/>
            <person name="Panaud O."/>
            <person name="Pangilinan J."/>
            <person name="Paulsen I."/>
            <person name="Piegu B."/>
            <person name="Poliakov A."/>
            <person name="Robbens S."/>
            <person name="Schmutz J."/>
            <person name="Toulza E."/>
            <person name="Wyss T."/>
            <person name="Zelensky A."/>
            <person name="Zhou K."/>
            <person name="Armbrust E.V."/>
            <person name="Bhattacharya D."/>
            <person name="Goodenough U.W."/>
            <person name="Van de Peer Y."/>
            <person name="Grigoriev I.V."/>
        </authorList>
    </citation>
    <scope>NUCLEOTIDE SEQUENCE [LARGE SCALE GENOMIC DNA]</scope>
    <source>
        <strain evidence="5 6">CCMP1545</strain>
    </source>
</reference>
<keyword evidence="2" id="KW-0106">Calcium</keyword>
<accession>C1MYX1</accession>
<dbReference type="Proteomes" id="UP000001876">
    <property type="component" value="Unassembled WGS sequence"/>
</dbReference>
<feature type="region of interest" description="Disordered" evidence="3">
    <location>
        <begin position="178"/>
        <end position="197"/>
    </location>
</feature>
<dbReference type="OrthoDB" id="567956at2759"/>
<dbReference type="Pfam" id="PF13499">
    <property type="entry name" value="EF-hand_7"/>
    <property type="match status" value="2"/>
</dbReference>
<dbReference type="GeneID" id="9686553"/>
<dbReference type="EMBL" id="GG663743">
    <property type="protein sequence ID" value="EEH54764.1"/>
    <property type="molecule type" value="Genomic_DNA"/>
</dbReference>
<dbReference type="STRING" id="564608.C1MYX1"/>
<dbReference type="KEGG" id="mpp:MICPUCDRAFT_34833"/>
<dbReference type="GO" id="GO:0016460">
    <property type="term" value="C:myosin II complex"/>
    <property type="evidence" value="ECO:0007669"/>
    <property type="project" value="TreeGrafter"/>
</dbReference>
<dbReference type="PANTHER" id="PTHR23048:SF0">
    <property type="entry name" value="CALMODULIN LIKE 3"/>
    <property type="match status" value="1"/>
</dbReference>
<dbReference type="InterPro" id="IPR018247">
    <property type="entry name" value="EF_Hand_1_Ca_BS"/>
</dbReference>
<feature type="domain" description="EF-hand" evidence="4">
    <location>
        <begin position="35"/>
        <end position="70"/>
    </location>
</feature>
<dbReference type="InterPro" id="IPR011992">
    <property type="entry name" value="EF-hand-dom_pair"/>
</dbReference>
<evidence type="ECO:0000313" key="5">
    <source>
        <dbReference type="EMBL" id="EEH54764.1"/>
    </source>
</evidence>
<dbReference type="InterPro" id="IPR002048">
    <property type="entry name" value="EF_hand_dom"/>
</dbReference>
<dbReference type="PANTHER" id="PTHR23048">
    <property type="entry name" value="MYOSIN LIGHT CHAIN 1, 3"/>
    <property type="match status" value="1"/>
</dbReference>
<dbReference type="eggNOG" id="KOG0027">
    <property type="taxonomic scope" value="Eukaryota"/>
</dbReference>
<feature type="domain" description="EF-hand" evidence="4">
    <location>
        <begin position="71"/>
        <end position="106"/>
    </location>
</feature>
<dbReference type="InterPro" id="IPR050230">
    <property type="entry name" value="CALM/Myosin/TropC-like"/>
</dbReference>
<proteinExistence type="predicted"/>
<evidence type="ECO:0000256" key="3">
    <source>
        <dbReference type="SAM" id="MobiDB-lite"/>
    </source>
</evidence>
<dbReference type="CDD" id="cd00051">
    <property type="entry name" value="EFh"/>
    <property type="match status" value="1"/>
</dbReference>
<dbReference type="PROSITE" id="PS50222">
    <property type="entry name" value="EF_HAND_2"/>
    <property type="match status" value="4"/>
</dbReference>
<dbReference type="PROSITE" id="PS00018">
    <property type="entry name" value="EF_HAND_1"/>
    <property type="match status" value="4"/>
</dbReference>
<protein>
    <submittedName>
        <fullName evidence="5">Predicted protein</fullName>
    </submittedName>
</protein>
<dbReference type="OMA" id="GWIDHKD"/>
<name>C1MYX1_MICPC</name>
<feature type="domain" description="EF-hand" evidence="4">
    <location>
        <begin position="145"/>
        <end position="180"/>
    </location>
</feature>
<dbReference type="Gene3D" id="1.10.238.10">
    <property type="entry name" value="EF-hand"/>
    <property type="match status" value="2"/>
</dbReference>
<evidence type="ECO:0000256" key="1">
    <source>
        <dbReference type="ARBA" id="ARBA00022737"/>
    </source>
</evidence>
<dbReference type="FunFam" id="1.10.238.10:FF:000003">
    <property type="entry name" value="Calmodulin A"/>
    <property type="match status" value="1"/>
</dbReference>
<gene>
    <name evidence="5" type="ORF">MICPUCDRAFT_34833</name>
</gene>
<dbReference type="SUPFAM" id="SSF47473">
    <property type="entry name" value="EF-hand"/>
    <property type="match status" value="1"/>
</dbReference>
<dbReference type="SMART" id="SM00054">
    <property type="entry name" value="EFh"/>
    <property type="match status" value="4"/>
</dbReference>
<evidence type="ECO:0000256" key="2">
    <source>
        <dbReference type="ARBA" id="ARBA00022837"/>
    </source>
</evidence>
<dbReference type="RefSeq" id="XP_003061114.1">
    <property type="nucleotide sequence ID" value="XM_003061068.1"/>
</dbReference>
<organism evidence="6">
    <name type="scientific">Micromonas pusilla (strain CCMP1545)</name>
    <name type="common">Picoplanktonic green alga</name>
    <dbReference type="NCBI Taxonomy" id="564608"/>
    <lineage>
        <taxon>Eukaryota</taxon>
        <taxon>Viridiplantae</taxon>
        <taxon>Chlorophyta</taxon>
        <taxon>Mamiellophyceae</taxon>
        <taxon>Mamiellales</taxon>
        <taxon>Mamiellaceae</taxon>
        <taxon>Micromonas</taxon>
    </lineage>
</organism>
<dbReference type="AlphaFoldDB" id="C1MYX1"/>
<keyword evidence="1" id="KW-0677">Repeat</keyword>
<sequence length="197" mass="22091">MGLFGKSKSKRAQELKKLYTGYKVDPKVAELVGPKVLKELRAKYVLFDADGTGLMDLDELGDLMRATGLNPVETKVKQLMQRYDHDKSGDLNFSEFVDLFAHELLEAESDESMFKRAFQFFDADGSGDIALSEFRKVLTELGDPLSKQELEKFFELVDADGDGHLSYKEFLGFLQNERQSSGGRLPGPPRPAFNPKG</sequence>
<evidence type="ECO:0000259" key="4">
    <source>
        <dbReference type="PROSITE" id="PS50222"/>
    </source>
</evidence>